<keyword evidence="7 8" id="KW-0573">Peptidoglycan synthesis</keyword>
<evidence type="ECO:0000256" key="2">
    <source>
        <dbReference type="ARBA" id="ARBA00004752"/>
    </source>
</evidence>
<dbReference type="Pfam" id="PF21377">
    <property type="entry name" value="MurD_N"/>
    <property type="match status" value="1"/>
</dbReference>
<comment type="subcellular location">
    <subcellularLocation>
        <location evidence="1 7 8">Cytoplasm</location>
    </subcellularLocation>
</comment>
<comment type="caution">
    <text evidence="11">The sequence shown here is derived from an EMBL/GenBank/DDBJ whole genome shotgun (WGS) entry which is preliminary data.</text>
</comment>
<dbReference type="NCBIfam" id="TIGR01087">
    <property type="entry name" value="murD"/>
    <property type="match status" value="1"/>
</dbReference>
<dbReference type="GO" id="GO:0071555">
    <property type="term" value="P:cell wall organization"/>
    <property type="evidence" value="ECO:0007669"/>
    <property type="project" value="UniProtKB-KW"/>
</dbReference>
<proteinExistence type="inferred from homology"/>
<comment type="function">
    <text evidence="7 8">Cell wall formation. Catalyzes the addition of glutamate to the nucleotide precursor UDP-N-acetylmuramoyl-L-alanine (UMA).</text>
</comment>
<dbReference type="SUPFAM" id="SSF51984">
    <property type="entry name" value="MurCD N-terminal domain"/>
    <property type="match status" value="1"/>
</dbReference>
<protein>
    <recommendedName>
        <fullName evidence="7 8">UDP-N-acetylmuramoylalanine--D-glutamate ligase</fullName>
        <ecNumber evidence="7 8">6.3.2.9</ecNumber>
    </recommendedName>
    <alternativeName>
        <fullName evidence="7">D-glutamic acid-adding enzyme</fullName>
    </alternativeName>
    <alternativeName>
        <fullName evidence="7">UDP-N-acetylmuramoyl-L-alanyl-D-glutamate synthetase</fullName>
    </alternativeName>
</protein>
<dbReference type="SUPFAM" id="SSF53623">
    <property type="entry name" value="MurD-like peptide ligases, catalytic domain"/>
    <property type="match status" value="1"/>
</dbReference>
<dbReference type="GO" id="GO:0009252">
    <property type="term" value="P:peptidoglycan biosynthetic process"/>
    <property type="evidence" value="ECO:0007669"/>
    <property type="project" value="UniProtKB-UniRule"/>
</dbReference>
<comment type="catalytic activity">
    <reaction evidence="7 8">
        <text>UDP-N-acetyl-alpha-D-muramoyl-L-alanine + D-glutamate + ATP = UDP-N-acetyl-alpha-D-muramoyl-L-alanyl-D-glutamate + ADP + phosphate + H(+)</text>
        <dbReference type="Rhea" id="RHEA:16429"/>
        <dbReference type="ChEBI" id="CHEBI:15378"/>
        <dbReference type="ChEBI" id="CHEBI:29986"/>
        <dbReference type="ChEBI" id="CHEBI:30616"/>
        <dbReference type="ChEBI" id="CHEBI:43474"/>
        <dbReference type="ChEBI" id="CHEBI:83898"/>
        <dbReference type="ChEBI" id="CHEBI:83900"/>
        <dbReference type="ChEBI" id="CHEBI:456216"/>
        <dbReference type="EC" id="6.3.2.9"/>
    </reaction>
</comment>
<organism evidence="11 12">
    <name type="scientific">Salmonirosea aquatica</name>
    <dbReference type="NCBI Taxonomy" id="2654236"/>
    <lineage>
        <taxon>Bacteria</taxon>
        <taxon>Pseudomonadati</taxon>
        <taxon>Bacteroidota</taxon>
        <taxon>Cytophagia</taxon>
        <taxon>Cytophagales</taxon>
        <taxon>Spirosomataceae</taxon>
        <taxon>Salmonirosea</taxon>
    </lineage>
</organism>
<evidence type="ECO:0000256" key="1">
    <source>
        <dbReference type="ARBA" id="ARBA00004496"/>
    </source>
</evidence>
<dbReference type="GO" id="GO:0051301">
    <property type="term" value="P:cell division"/>
    <property type="evidence" value="ECO:0007669"/>
    <property type="project" value="UniProtKB-KW"/>
</dbReference>
<evidence type="ECO:0000259" key="10">
    <source>
        <dbReference type="Pfam" id="PF08245"/>
    </source>
</evidence>
<evidence type="ECO:0000256" key="6">
    <source>
        <dbReference type="ARBA" id="ARBA00022840"/>
    </source>
</evidence>
<dbReference type="PANTHER" id="PTHR43692:SF1">
    <property type="entry name" value="UDP-N-ACETYLMURAMOYLALANINE--D-GLUTAMATE LIGASE"/>
    <property type="match status" value="1"/>
</dbReference>
<evidence type="ECO:0000256" key="7">
    <source>
        <dbReference type="HAMAP-Rule" id="MF_00639"/>
    </source>
</evidence>
<evidence type="ECO:0000256" key="3">
    <source>
        <dbReference type="ARBA" id="ARBA00022490"/>
    </source>
</evidence>
<name>A0A7C9FPV5_9BACT</name>
<comment type="pathway">
    <text evidence="2 7 8">Cell wall biogenesis; peptidoglycan biosynthesis.</text>
</comment>
<dbReference type="GO" id="GO:0005737">
    <property type="term" value="C:cytoplasm"/>
    <property type="evidence" value="ECO:0007669"/>
    <property type="project" value="UniProtKB-SubCell"/>
</dbReference>
<dbReference type="RefSeq" id="WP_152759573.1">
    <property type="nucleotide sequence ID" value="NZ_WHLY01000002.1"/>
</dbReference>
<comment type="similarity">
    <text evidence="7">Belongs to the MurCDEF family.</text>
</comment>
<dbReference type="EC" id="6.3.2.9" evidence="7 8"/>
<keyword evidence="4 7" id="KW-0436">Ligase</keyword>
<gene>
    <name evidence="7 11" type="primary">murD</name>
    <name evidence="11" type="ORF">GBK04_10830</name>
</gene>
<dbReference type="Gene3D" id="3.90.190.20">
    <property type="entry name" value="Mur ligase, C-terminal domain"/>
    <property type="match status" value="1"/>
</dbReference>
<dbReference type="InterPro" id="IPR013221">
    <property type="entry name" value="Mur_ligase_cen"/>
</dbReference>
<keyword evidence="7 8" id="KW-0131">Cell cycle</keyword>
<dbReference type="SUPFAM" id="SSF53244">
    <property type="entry name" value="MurD-like peptide ligases, peptide-binding domain"/>
    <property type="match status" value="1"/>
</dbReference>
<dbReference type="GO" id="GO:0008360">
    <property type="term" value="P:regulation of cell shape"/>
    <property type="evidence" value="ECO:0007669"/>
    <property type="project" value="UniProtKB-KW"/>
</dbReference>
<dbReference type="EMBL" id="WHLY01000002">
    <property type="protein sequence ID" value="MPR33849.1"/>
    <property type="molecule type" value="Genomic_DNA"/>
</dbReference>
<evidence type="ECO:0000313" key="12">
    <source>
        <dbReference type="Proteomes" id="UP000479293"/>
    </source>
</evidence>
<evidence type="ECO:0000256" key="5">
    <source>
        <dbReference type="ARBA" id="ARBA00022741"/>
    </source>
</evidence>
<dbReference type="AlphaFoldDB" id="A0A7C9FPV5"/>
<dbReference type="InterPro" id="IPR005762">
    <property type="entry name" value="MurD"/>
</dbReference>
<evidence type="ECO:0000256" key="4">
    <source>
        <dbReference type="ARBA" id="ARBA00022598"/>
    </source>
</evidence>
<keyword evidence="7 8" id="KW-0961">Cell wall biogenesis/degradation</keyword>
<feature type="binding site" evidence="7">
    <location>
        <begin position="115"/>
        <end position="121"/>
    </location>
    <ligand>
        <name>ATP</name>
        <dbReference type="ChEBI" id="CHEBI:30616"/>
    </ligand>
</feature>
<dbReference type="InterPro" id="IPR036615">
    <property type="entry name" value="Mur_ligase_C_dom_sf"/>
</dbReference>
<evidence type="ECO:0000313" key="11">
    <source>
        <dbReference type="EMBL" id="MPR33849.1"/>
    </source>
</evidence>
<keyword evidence="3 7" id="KW-0963">Cytoplasm</keyword>
<dbReference type="GO" id="GO:0005524">
    <property type="term" value="F:ATP binding"/>
    <property type="evidence" value="ECO:0007669"/>
    <property type="project" value="UniProtKB-UniRule"/>
</dbReference>
<evidence type="ECO:0000256" key="8">
    <source>
        <dbReference type="RuleBase" id="RU003664"/>
    </source>
</evidence>
<dbReference type="Pfam" id="PF08245">
    <property type="entry name" value="Mur_ligase_M"/>
    <property type="match status" value="1"/>
</dbReference>
<feature type="domain" description="Mur ligase C-terminal" evidence="9">
    <location>
        <begin position="314"/>
        <end position="427"/>
    </location>
</feature>
<dbReference type="Pfam" id="PF02875">
    <property type="entry name" value="Mur_ligase_C"/>
    <property type="match status" value="1"/>
</dbReference>
<evidence type="ECO:0000259" key="9">
    <source>
        <dbReference type="Pfam" id="PF02875"/>
    </source>
</evidence>
<keyword evidence="7 8" id="KW-0132">Cell division</keyword>
<accession>A0A7C9FPV5</accession>
<keyword evidence="7 8" id="KW-0133">Cell shape</keyword>
<dbReference type="PANTHER" id="PTHR43692">
    <property type="entry name" value="UDP-N-ACETYLMURAMOYLALANINE--D-GLUTAMATE LIGASE"/>
    <property type="match status" value="1"/>
</dbReference>
<dbReference type="Gene3D" id="3.40.1190.10">
    <property type="entry name" value="Mur-like, catalytic domain"/>
    <property type="match status" value="1"/>
</dbReference>
<keyword evidence="5 7" id="KW-0547">Nucleotide-binding</keyword>
<keyword evidence="12" id="KW-1185">Reference proteome</keyword>
<dbReference type="InterPro" id="IPR036565">
    <property type="entry name" value="Mur-like_cat_sf"/>
</dbReference>
<dbReference type="GO" id="GO:0008764">
    <property type="term" value="F:UDP-N-acetylmuramoylalanine-D-glutamate ligase activity"/>
    <property type="evidence" value="ECO:0007669"/>
    <property type="project" value="UniProtKB-UniRule"/>
</dbReference>
<sequence length="453" mass="49981">MTPSYTAKKLVILGGGESGAGAALLGKARGYDVFLSDHNLLQPTYRDLLAKENIAFEEGGHTAERILLADEVVKSPGIPDKVPLIQELYRRKIPVLSEIEFAARYTRARMIAITGSNGKTTTTLLIYHLLKEADLSVGLAGNVGNSFARQVLEDPKEYYVLEISSFQLDNMYDFHAHVAVLLNITPDHLDRYDYDFQKYVASKFRITQNQTPDDDFIYFAESEALTAELSRRTLSARQWPISLQGTLPQGGFLENGILMARRHGREFTDAMSELPLQGPHNAINVLAAVLTAQAVGLTDAQIHAGLRSFVNAPHRLELVATLDGVAYVNDSKATNVDSVFYALGSFQEPIILIMGGVDKGNDYDQIAPLVREKVKGMIALGKDNTKLTTYFGEMVPEFYATQSLHDALQKARSWAGPGEVVLLSPACASFDLFKSYVDRGDQFRNEVLNLANN</sequence>
<feature type="domain" description="Mur ligase central" evidence="10">
    <location>
        <begin position="113"/>
        <end position="291"/>
    </location>
</feature>
<dbReference type="Gene3D" id="3.40.50.720">
    <property type="entry name" value="NAD(P)-binding Rossmann-like Domain"/>
    <property type="match status" value="1"/>
</dbReference>
<keyword evidence="6 7" id="KW-0067">ATP-binding</keyword>
<dbReference type="InterPro" id="IPR004101">
    <property type="entry name" value="Mur_ligase_C"/>
</dbReference>
<reference evidence="11 12" key="1">
    <citation type="submission" date="2019-10" db="EMBL/GenBank/DDBJ databases">
        <title>Draft Genome Sequence of Cytophagaceae sp. SJW1-29.</title>
        <authorList>
            <person name="Choi A."/>
        </authorList>
    </citation>
    <scope>NUCLEOTIDE SEQUENCE [LARGE SCALE GENOMIC DNA]</scope>
    <source>
        <strain evidence="11 12">SJW1-29</strain>
    </source>
</reference>
<dbReference type="UniPathway" id="UPA00219"/>
<dbReference type="HAMAP" id="MF_00639">
    <property type="entry name" value="MurD"/>
    <property type="match status" value="1"/>
</dbReference>
<dbReference type="Proteomes" id="UP000479293">
    <property type="component" value="Unassembled WGS sequence"/>
</dbReference>